<dbReference type="PANTHER" id="PTHR31497:SF0">
    <property type="entry name" value="AUTOCRINE PROLIFERATION REPRESSOR PROTEIN A"/>
    <property type="match status" value="1"/>
</dbReference>
<dbReference type="Pfam" id="PF10142">
    <property type="entry name" value="PhoPQ_related"/>
    <property type="match status" value="1"/>
</dbReference>
<sequence length="506" mass="55689">MWPRLFVSLLALAAGERGLELLQRSLQLSRKPASTCQGWDCLKQFVSAPDGAFAWRDTGRRLKDPAWEGQVLELISQRWLPDLVTPALWNHTLVLITPKAFSAALSDAPCVLYVALGSLTAPQTAWNVEAADAELQAAAQVAHAAGAWRAAVLFNVPANFLRFGQAAPSVEDGSLSTSWALLRQDPAPRMLELPMAKATVRAMDVLGAFAGIHSFALMGTSKRGHLCWHTASVDARVKAIVPIAKALNLEPQLRLTVEELGGFPWAAFEYVSKGLFQNFTLGPHWKYFLGVTDAYYHLSRTKALPKLVISASSDDFFMPDHLKLWWPQVPEPKWSFTVPNSRHIIGGLQVTALAPVIGSFLARVKSQAMPRLEWSVEASGAISAWADEPSQVRLWQATSCDNKRMDFRQYSAKAEVCPCGVPSAEGCRTNVTWTSSELPDAMEPDGPESTGKWWVRPKDPRSGRWRAFFLEFEWPGGLRLSTEVSVVPRTVPFPDCPGSGKCEGLV</sequence>
<dbReference type="AlphaFoldDB" id="A0AA36HLD2"/>
<dbReference type="Proteomes" id="UP001178507">
    <property type="component" value="Unassembled WGS sequence"/>
</dbReference>
<accession>A0AA36HLD2</accession>
<keyword evidence="3" id="KW-1185">Reference proteome</keyword>
<dbReference type="PANTHER" id="PTHR31497">
    <property type="entry name" value="AUTOCRINE PROLIFERATION REPRESSOR PROTEIN A"/>
    <property type="match status" value="1"/>
</dbReference>
<keyword evidence="1" id="KW-0732">Signal</keyword>
<dbReference type="SUPFAM" id="SSF53474">
    <property type="entry name" value="alpha/beta-Hydrolases"/>
    <property type="match status" value="1"/>
</dbReference>
<protein>
    <submittedName>
        <fullName evidence="2">Uncharacterized protein</fullName>
    </submittedName>
</protein>
<organism evidence="2 3">
    <name type="scientific">Effrenium voratum</name>
    <dbReference type="NCBI Taxonomy" id="2562239"/>
    <lineage>
        <taxon>Eukaryota</taxon>
        <taxon>Sar</taxon>
        <taxon>Alveolata</taxon>
        <taxon>Dinophyceae</taxon>
        <taxon>Suessiales</taxon>
        <taxon>Symbiodiniaceae</taxon>
        <taxon>Effrenium</taxon>
    </lineage>
</organism>
<gene>
    <name evidence="2" type="ORF">EVOR1521_LOCUS1226</name>
</gene>
<dbReference type="InterPro" id="IPR009199">
    <property type="entry name" value="PhoPQ-act_pathogen-rel_PqaA"/>
</dbReference>
<reference evidence="2" key="1">
    <citation type="submission" date="2023-08" db="EMBL/GenBank/DDBJ databases">
        <authorList>
            <person name="Chen Y."/>
            <person name="Shah S."/>
            <person name="Dougan E. K."/>
            <person name="Thang M."/>
            <person name="Chan C."/>
        </authorList>
    </citation>
    <scope>NUCLEOTIDE SEQUENCE</scope>
</reference>
<dbReference type="InterPro" id="IPR029058">
    <property type="entry name" value="AB_hydrolase_fold"/>
</dbReference>
<feature type="chain" id="PRO_5041263290" evidence="1">
    <location>
        <begin position="19"/>
        <end position="506"/>
    </location>
</feature>
<evidence type="ECO:0000313" key="2">
    <source>
        <dbReference type="EMBL" id="CAJ1370720.1"/>
    </source>
</evidence>
<comment type="caution">
    <text evidence="2">The sequence shown here is derived from an EMBL/GenBank/DDBJ whole genome shotgun (WGS) entry which is preliminary data.</text>
</comment>
<feature type="signal peptide" evidence="1">
    <location>
        <begin position="1"/>
        <end position="18"/>
    </location>
</feature>
<dbReference type="EMBL" id="CAUJNA010000034">
    <property type="protein sequence ID" value="CAJ1370720.1"/>
    <property type="molecule type" value="Genomic_DNA"/>
</dbReference>
<dbReference type="Gene3D" id="3.40.50.1820">
    <property type="entry name" value="alpha/beta hydrolase"/>
    <property type="match status" value="1"/>
</dbReference>
<evidence type="ECO:0000313" key="3">
    <source>
        <dbReference type="Proteomes" id="UP001178507"/>
    </source>
</evidence>
<evidence type="ECO:0000256" key="1">
    <source>
        <dbReference type="SAM" id="SignalP"/>
    </source>
</evidence>
<name>A0AA36HLD2_9DINO</name>
<proteinExistence type="predicted"/>